<sequence length="397" mass="44878">MKLSDGEGMFLYIVPTGGKMWRMKYRVDGKEKLLSLGQYPEVTLKQARARRGEARRLLAEGTDPGEVRKATKAAKTADTLNSFEAVARLWFAKEKTSLVATFAAKVIRSLEADVFPAIGARPVNEIRPPEIVALLRKIQARGAMETLKRVRQRCADVFTFAITEGLREDVNPVLGMEKSFKPVRPVHRASLPARELPEFFIRLNAARISQPVKLAIRLALLTFLRPGELRGARWQEIDLDGGAWVVPAERDRTRGLIGMKMKEAHLVPLSRQAVEVFKELHAYSWDRDLIFPNRTDPQRPISSGTINSALRAMGYSAAEVSGHGFRATAASALSEMGFRREVIDRQLSHRERNPVLAAYVHQAEYEEERRRMMQHWADYLDVLKDGKKIIPMKLQAV</sequence>
<keyword evidence="4" id="KW-0233">DNA recombination</keyword>
<dbReference type="InterPro" id="IPR025166">
    <property type="entry name" value="Integrase_DNA_bind_dom"/>
</dbReference>
<evidence type="ECO:0000256" key="2">
    <source>
        <dbReference type="ARBA" id="ARBA00022908"/>
    </source>
</evidence>
<evidence type="ECO:0000313" key="7">
    <source>
        <dbReference type="Proteomes" id="UP000306324"/>
    </source>
</evidence>
<dbReference type="PANTHER" id="PTHR30629:SF2">
    <property type="entry name" value="PROPHAGE INTEGRASE INTS-RELATED"/>
    <property type="match status" value="1"/>
</dbReference>
<comment type="similarity">
    <text evidence="1">Belongs to the 'phage' integrase family.</text>
</comment>
<evidence type="ECO:0000256" key="4">
    <source>
        <dbReference type="ARBA" id="ARBA00023172"/>
    </source>
</evidence>
<dbReference type="GO" id="GO:0015074">
    <property type="term" value="P:DNA integration"/>
    <property type="evidence" value="ECO:0007669"/>
    <property type="project" value="UniProtKB-KW"/>
</dbReference>
<dbReference type="Pfam" id="PF22022">
    <property type="entry name" value="Phage_int_M"/>
    <property type="match status" value="1"/>
</dbReference>
<evidence type="ECO:0000256" key="3">
    <source>
        <dbReference type="ARBA" id="ARBA00023125"/>
    </source>
</evidence>
<dbReference type="GO" id="GO:0003677">
    <property type="term" value="F:DNA binding"/>
    <property type="evidence" value="ECO:0007669"/>
    <property type="project" value="UniProtKB-KW"/>
</dbReference>
<dbReference type="InterPro" id="IPR053876">
    <property type="entry name" value="Phage_int_M"/>
</dbReference>
<keyword evidence="7" id="KW-1185">Reference proteome</keyword>
<reference evidence="6 7" key="1">
    <citation type="submission" date="2019-04" db="EMBL/GenBank/DDBJ databases">
        <title>A novel phosphate-accumulating bacterium identified in bioreactor for phosphate removal from wastewater.</title>
        <authorList>
            <person name="Kotlyarov R.Y."/>
            <person name="Beletsky A.V."/>
            <person name="Kallistova A.Y."/>
            <person name="Dorofeev A.G."/>
            <person name="Nikolaev Y.Y."/>
            <person name="Pimenov N.V."/>
            <person name="Ravin N.V."/>
            <person name="Mardanov A.V."/>
        </authorList>
    </citation>
    <scope>NUCLEOTIDE SEQUENCE [LARGE SCALE GENOMIC DNA]</scope>
    <source>
        <strain evidence="6 7">Bin19</strain>
    </source>
</reference>
<dbReference type="InterPro" id="IPR038488">
    <property type="entry name" value="Integrase_DNA-bd_sf"/>
</dbReference>
<dbReference type="Gene3D" id="1.10.443.10">
    <property type="entry name" value="Intergrase catalytic core"/>
    <property type="match status" value="1"/>
</dbReference>
<dbReference type="Gene3D" id="3.30.160.390">
    <property type="entry name" value="Integrase, DNA-binding domain"/>
    <property type="match status" value="1"/>
</dbReference>
<dbReference type="Pfam" id="PF13356">
    <property type="entry name" value="Arm-DNA-bind_3"/>
    <property type="match status" value="1"/>
</dbReference>
<dbReference type="PROSITE" id="PS51898">
    <property type="entry name" value="TYR_RECOMBINASE"/>
    <property type="match status" value="1"/>
</dbReference>
<dbReference type="EMBL" id="SWAD01000116">
    <property type="protein sequence ID" value="TMQ75147.1"/>
    <property type="molecule type" value="Genomic_DNA"/>
</dbReference>
<proteinExistence type="inferred from homology"/>
<accession>A0A5S4EIJ5</accession>
<dbReference type="CDD" id="cd00801">
    <property type="entry name" value="INT_P4_C"/>
    <property type="match status" value="1"/>
</dbReference>
<keyword evidence="2" id="KW-0229">DNA integration</keyword>
<dbReference type="PANTHER" id="PTHR30629">
    <property type="entry name" value="PROPHAGE INTEGRASE"/>
    <property type="match status" value="1"/>
</dbReference>
<gene>
    <name evidence="6" type="ORF">ACCUM_1924</name>
</gene>
<organism evidence="6 7">
    <name type="scientific">Candidatus Accumulibacter phosphatis</name>
    <dbReference type="NCBI Taxonomy" id="327160"/>
    <lineage>
        <taxon>Bacteria</taxon>
        <taxon>Pseudomonadati</taxon>
        <taxon>Pseudomonadota</taxon>
        <taxon>Betaproteobacteria</taxon>
        <taxon>Candidatus Accumulibacter</taxon>
    </lineage>
</organism>
<comment type="caution">
    <text evidence="6">The sequence shown here is derived from an EMBL/GenBank/DDBJ whole genome shotgun (WGS) entry which is preliminary data.</text>
</comment>
<dbReference type="SUPFAM" id="SSF56349">
    <property type="entry name" value="DNA breaking-rejoining enzymes"/>
    <property type="match status" value="1"/>
</dbReference>
<dbReference type="InterPro" id="IPR002104">
    <property type="entry name" value="Integrase_catalytic"/>
</dbReference>
<dbReference type="Gene3D" id="1.10.150.130">
    <property type="match status" value="1"/>
</dbReference>
<evidence type="ECO:0000256" key="1">
    <source>
        <dbReference type="ARBA" id="ARBA00008857"/>
    </source>
</evidence>
<dbReference type="AlphaFoldDB" id="A0A5S4EIJ5"/>
<dbReference type="InterPro" id="IPR050808">
    <property type="entry name" value="Phage_Integrase"/>
</dbReference>
<dbReference type="GO" id="GO:0006310">
    <property type="term" value="P:DNA recombination"/>
    <property type="evidence" value="ECO:0007669"/>
    <property type="project" value="UniProtKB-KW"/>
</dbReference>
<dbReference type="InterPro" id="IPR011010">
    <property type="entry name" value="DNA_brk_join_enz"/>
</dbReference>
<keyword evidence="3" id="KW-0238">DNA-binding</keyword>
<evidence type="ECO:0000259" key="5">
    <source>
        <dbReference type="PROSITE" id="PS51898"/>
    </source>
</evidence>
<feature type="domain" description="Tyr recombinase" evidence="5">
    <location>
        <begin position="190"/>
        <end position="373"/>
    </location>
</feature>
<evidence type="ECO:0000313" key="6">
    <source>
        <dbReference type="EMBL" id="TMQ75147.1"/>
    </source>
</evidence>
<dbReference type="Proteomes" id="UP000306324">
    <property type="component" value="Unassembled WGS sequence"/>
</dbReference>
<dbReference type="Pfam" id="PF00589">
    <property type="entry name" value="Phage_integrase"/>
    <property type="match status" value="1"/>
</dbReference>
<dbReference type="InterPro" id="IPR010998">
    <property type="entry name" value="Integrase_recombinase_N"/>
</dbReference>
<name>A0A5S4EIJ5_9PROT</name>
<dbReference type="InterPro" id="IPR013762">
    <property type="entry name" value="Integrase-like_cat_sf"/>
</dbReference>
<protein>
    <submittedName>
        <fullName evidence="6">Integrase</fullName>
    </submittedName>
</protein>